<accession>A0A2P4YDM1</accession>
<keyword evidence="3" id="KW-1185">Reference proteome</keyword>
<gene>
    <name evidence="2" type="ORF">PHPALM_6927</name>
</gene>
<reference evidence="2 3" key="1">
    <citation type="journal article" date="2017" name="Genome Biol. Evol.">
        <title>Phytophthora megakarya and P. palmivora, closely related causal agents of cacao black pod rot, underwent increases in genome sizes and gene numbers by different mechanisms.</title>
        <authorList>
            <person name="Ali S.S."/>
            <person name="Shao J."/>
            <person name="Lary D.J."/>
            <person name="Kronmiller B."/>
            <person name="Shen D."/>
            <person name="Strem M.D."/>
            <person name="Amoako-Attah I."/>
            <person name="Akrofi A.Y."/>
            <person name="Begoude B.A."/>
            <person name="Ten Hoopen G.M."/>
            <person name="Coulibaly K."/>
            <person name="Kebe B.I."/>
            <person name="Melnick R.L."/>
            <person name="Guiltinan M.J."/>
            <person name="Tyler B.M."/>
            <person name="Meinhardt L.W."/>
            <person name="Bailey B.A."/>
        </authorList>
    </citation>
    <scope>NUCLEOTIDE SEQUENCE [LARGE SCALE GENOMIC DNA]</scope>
    <source>
        <strain evidence="3">sbr112.9</strain>
    </source>
</reference>
<dbReference type="AlphaFoldDB" id="A0A2P4YDM1"/>
<feature type="region of interest" description="Disordered" evidence="1">
    <location>
        <begin position="148"/>
        <end position="193"/>
    </location>
</feature>
<evidence type="ECO:0000256" key="1">
    <source>
        <dbReference type="SAM" id="MobiDB-lite"/>
    </source>
</evidence>
<proteinExistence type="predicted"/>
<dbReference type="OrthoDB" id="115034at2759"/>
<evidence type="ECO:0000313" key="3">
    <source>
        <dbReference type="Proteomes" id="UP000237271"/>
    </source>
</evidence>
<comment type="caution">
    <text evidence="2">The sequence shown here is derived from an EMBL/GenBank/DDBJ whole genome shotgun (WGS) entry which is preliminary data.</text>
</comment>
<dbReference type="EMBL" id="NCKW01003611">
    <property type="protein sequence ID" value="POM75907.1"/>
    <property type="molecule type" value="Genomic_DNA"/>
</dbReference>
<organism evidence="2 3">
    <name type="scientific">Phytophthora palmivora</name>
    <dbReference type="NCBI Taxonomy" id="4796"/>
    <lineage>
        <taxon>Eukaryota</taxon>
        <taxon>Sar</taxon>
        <taxon>Stramenopiles</taxon>
        <taxon>Oomycota</taxon>
        <taxon>Peronosporomycetes</taxon>
        <taxon>Peronosporales</taxon>
        <taxon>Peronosporaceae</taxon>
        <taxon>Phytophthora</taxon>
    </lineage>
</organism>
<sequence>MNVAVDTEQMRPEYFWDDLEAAAEIVQWENEHMAEVALVQPPAKTSNDIDQLGFKQQIVQNKPKMQPLAVSTISQELAAAAEIIQWENEHEVSPEVTAFDDSSKGDPGRHAPQFQLLPEHATDGFERHKQNAVESKCPLTNNITSRLQSKSNSQRKRLLVESPPAPPHFSATPGGSNQRPTTSSYPSENHQDDPTVEFIDKHILEDKFEVPVLEFLDMMLA</sequence>
<feature type="compositionally biased region" description="Polar residues" evidence="1">
    <location>
        <begin position="173"/>
        <end position="188"/>
    </location>
</feature>
<evidence type="ECO:0000313" key="2">
    <source>
        <dbReference type="EMBL" id="POM75907.1"/>
    </source>
</evidence>
<dbReference type="Proteomes" id="UP000237271">
    <property type="component" value="Unassembled WGS sequence"/>
</dbReference>
<name>A0A2P4YDM1_9STRA</name>
<protein>
    <submittedName>
        <fullName evidence="2">Uncharacterized protein</fullName>
    </submittedName>
</protein>